<protein>
    <recommendedName>
        <fullName evidence="8">Cytochrome c domain-containing protein</fullName>
    </recommendedName>
</protein>
<evidence type="ECO:0000256" key="7">
    <source>
        <dbReference type="SAM" id="Phobius"/>
    </source>
</evidence>
<dbReference type="PANTHER" id="PTHR37823:SF3">
    <property type="entry name" value="CYTOCHROME C-551"/>
    <property type="match status" value="1"/>
</dbReference>
<evidence type="ECO:0000256" key="4">
    <source>
        <dbReference type="ARBA" id="ARBA00022982"/>
    </source>
</evidence>
<gene>
    <name evidence="9" type="ORF">J2Z37_002205</name>
</gene>
<keyword evidence="1" id="KW-0813">Transport</keyword>
<proteinExistence type="predicted"/>
<evidence type="ECO:0000256" key="3">
    <source>
        <dbReference type="ARBA" id="ARBA00022723"/>
    </source>
</evidence>
<evidence type="ECO:0000313" key="9">
    <source>
        <dbReference type="EMBL" id="MBP1932204.1"/>
    </source>
</evidence>
<keyword evidence="4" id="KW-0249">Electron transport</keyword>
<dbReference type="Pfam" id="PF13442">
    <property type="entry name" value="Cytochrome_CBB3"/>
    <property type="match status" value="1"/>
</dbReference>
<dbReference type="EMBL" id="JAGGKT010000005">
    <property type="protein sequence ID" value="MBP1932204.1"/>
    <property type="molecule type" value="Genomic_DNA"/>
</dbReference>
<reference evidence="9 10" key="1">
    <citation type="submission" date="2021-03" db="EMBL/GenBank/DDBJ databases">
        <title>Genomic Encyclopedia of Type Strains, Phase IV (KMG-IV): sequencing the most valuable type-strain genomes for metagenomic binning, comparative biology and taxonomic classification.</title>
        <authorList>
            <person name="Goeker M."/>
        </authorList>
    </citation>
    <scope>NUCLEOTIDE SEQUENCE [LARGE SCALE GENOMIC DNA]</scope>
    <source>
        <strain evidence="9 10">DSM 24738</strain>
    </source>
</reference>
<dbReference type="PROSITE" id="PS51007">
    <property type="entry name" value="CYTC"/>
    <property type="match status" value="1"/>
</dbReference>
<feature type="transmembrane region" description="Helical" evidence="7">
    <location>
        <begin position="22"/>
        <end position="44"/>
    </location>
</feature>
<dbReference type="Proteomes" id="UP001519343">
    <property type="component" value="Unassembled WGS sequence"/>
</dbReference>
<evidence type="ECO:0000256" key="1">
    <source>
        <dbReference type="ARBA" id="ARBA00022448"/>
    </source>
</evidence>
<keyword evidence="7" id="KW-1133">Transmembrane helix</keyword>
<name>A0ABS4GPL2_9BACL</name>
<dbReference type="InterPro" id="IPR009056">
    <property type="entry name" value="Cyt_c-like_dom"/>
</dbReference>
<accession>A0ABS4GPL2</accession>
<evidence type="ECO:0000256" key="5">
    <source>
        <dbReference type="ARBA" id="ARBA00023004"/>
    </source>
</evidence>
<keyword evidence="7" id="KW-0472">Membrane</keyword>
<keyword evidence="2 6" id="KW-0349">Heme</keyword>
<feature type="domain" description="Cytochrome c" evidence="8">
    <location>
        <begin position="593"/>
        <end position="678"/>
    </location>
</feature>
<dbReference type="PANTHER" id="PTHR37823">
    <property type="entry name" value="CYTOCHROME C-553-LIKE"/>
    <property type="match status" value="1"/>
</dbReference>
<evidence type="ECO:0000256" key="2">
    <source>
        <dbReference type="ARBA" id="ARBA00022617"/>
    </source>
</evidence>
<dbReference type="RefSeq" id="WP_245203724.1">
    <property type="nucleotide sequence ID" value="NZ_JAGGKT010000005.1"/>
</dbReference>
<dbReference type="InterPro" id="IPR051811">
    <property type="entry name" value="Cytochrome_c550/c551-like"/>
</dbReference>
<sequence>MDTNVTTNEGKTGNSPGLKKKIILTAVGAAILLGGGSAAGYTMFDWFKSPKQIYLEAEAKSLKTAVESWGENYQDAMAEVKPYLDSTVHSKSELGVKIDWGDGYIDEDVQRISNILKDSKIVIENERDPKAKKEYSQISLAMGGSKLIGFDVLAEEDRLLFGMPELYSKYAMLDLKKEEELKDKFGIENLPKRIVQPEEFLDALKIPKEELTPILLNYGKLYYDELQDEQVKLVSDVAFDEDSKIKGREITVTFTDKQFKNFLEKTSEKLEKDQGLIDLFYTRYGKITKLLQENGYEDIKELDKSDFKDDWQAAMEDFRSGLEDVEFSKDLQMILLVDSSDQIIDRKVFIYPENDDKFTFRSAKWTSDQTTQQLIQLKNRSDSGMNDGELKFTYTQTPKDKGKEGNVDFSFSEPDNEWKFSTDYSTVKDGNKKSGEFDYSFSNNSYGTKEKLAGNFEYNTTENEKDKKTEAEYKFTLKGDKSEDPEVPKSLSFTVKQEIQKGAESKIPVLKEEQMINVASITEEDQEKIQTELRDSLEKYLKDKKDVLEKAGVPVEDLLSAFQPQPDPYAYGYDGGYAVDPGYGTDFPMDMPMDQGTGEEYYEGVDWEYAQTAYSQSCAACHAADLSGAVGPALYNVGEKYYPEEIADIIINGRGGMPPGMASDEDAYVLGQWLVEQSGN</sequence>
<keyword evidence="10" id="KW-1185">Reference proteome</keyword>
<dbReference type="Gene3D" id="1.10.760.10">
    <property type="entry name" value="Cytochrome c-like domain"/>
    <property type="match status" value="1"/>
</dbReference>
<comment type="caution">
    <text evidence="9">The sequence shown here is derived from an EMBL/GenBank/DDBJ whole genome shotgun (WGS) entry which is preliminary data.</text>
</comment>
<organism evidence="9 10">
    <name type="scientific">Ammoniphilus resinae</name>
    <dbReference type="NCBI Taxonomy" id="861532"/>
    <lineage>
        <taxon>Bacteria</taxon>
        <taxon>Bacillati</taxon>
        <taxon>Bacillota</taxon>
        <taxon>Bacilli</taxon>
        <taxon>Bacillales</taxon>
        <taxon>Paenibacillaceae</taxon>
        <taxon>Aneurinibacillus group</taxon>
        <taxon>Ammoniphilus</taxon>
    </lineage>
</organism>
<dbReference type="InterPro" id="IPR036909">
    <property type="entry name" value="Cyt_c-like_dom_sf"/>
</dbReference>
<keyword evidence="3 6" id="KW-0479">Metal-binding</keyword>
<dbReference type="SUPFAM" id="SSF46626">
    <property type="entry name" value="Cytochrome c"/>
    <property type="match status" value="1"/>
</dbReference>
<evidence type="ECO:0000256" key="6">
    <source>
        <dbReference type="PROSITE-ProRule" id="PRU00433"/>
    </source>
</evidence>
<evidence type="ECO:0000259" key="8">
    <source>
        <dbReference type="PROSITE" id="PS51007"/>
    </source>
</evidence>
<keyword evidence="5 6" id="KW-0408">Iron</keyword>
<keyword evidence="7" id="KW-0812">Transmembrane</keyword>
<evidence type="ECO:0000313" key="10">
    <source>
        <dbReference type="Proteomes" id="UP001519343"/>
    </source>
</evidence>